<evidence type="ECO:0000313" key="4">
    <source>
        <dbReference type="Proteomes" id="UP000503840"/>
    </source>
</evidence>
<comment type="caution">
    <text evidence="3">The sequence shown here is derived from an EMBL/GenBank/DDBJ whole genome shotgun (WGS) entry which is preliminary data.</text>
</comment>
<dbReference type="Proteomes" id="UP000503840">
    <property type="component" value="Unassembled WGS sequence"/>
</dbReference>
<feature type="domain" description="Alpha/beta hydrolase fold-3" evidence="2">
    <location>
        <begin position="159"/>
        <end position="257"/>
    </location>
</feature>
<evidence type="ECO:0000259" key="2">
    <source>
        <dbReference type="Pfam" id="PF07859"/>
    </source>
</evidence>
<dbReference type="InterPro" id="IPR013094">
    <property type="entry name" value="AB_hydrolase_3"/>
</dbReference>
<dbReference type="GO" id="GO:0016020">
    <property type="term" value="C:membrane"/>
    <property type="evidence" value="ECO:0007669"/>
    <property type="project" value="InterPro"/>
</dbReference>
<dbReference type="AlphaFoldDB" id="A0A7J0BGQ1"/>
<evidence type="ECO:0000313" key="3">
    <source>
        <dbReference type="EMBL" id="GFM32314.1"/>
    </source>
</evidence>
<protein>
    <recommendedName>
        <fullName evidence="2">Alpha/beta hydrolase fold-3 domain-containing protein</fullName>
    </recommendedName>
</protein>
<sequence length="438" mass="49694">MTAKVPATFFHYLLTLFLLAGSHAFAASSGTAGQSTGAYPFANRYEATVFGTPPEFRFQLKQRVTPVTPSVRSISIENRQVPEIFWYCKSVEYAEMLQKDEAPLIFIIAGTGGRFSSSKVEFLQRLFYDAGYHTVALSSPTHFNYIASLSKHGVAGYVPYDTEDLYTLMQWVKEDVESRRKVSRYSVTGYSLGAMHSAFLAERDRHEKRFNFDKVLLINPPVDLFSSATTFDSWLEAQNGNQTPQKAIDKFIRQFSEFYKSNNFAQLDSEVLYRFFTTVDMTDTELKQLIGASFRLTSSSMIFTSDVCLNAGYVVPANTHLDTASPLMRYFDTASQITFQDYFREFLLPYLQYTDSGMTEEKALADCSLRKIADFLRTSDNIRLVGNEDDPILQTDEVAFLKQTFGKRATLFATGGHCGNMQYVDFAQAMLRAMERQE</sequence>
<feature type="chain" id="PRO_5029773809" description="Alpha/beta hydrolase fold-3 domain-containing protein" evidence="1">
    <location>
        <begin position="27"/>
        <end position="438"/>
    </location>
</feature>
<dbReference type="EMBL" id="BLVO01000005">
    <property type="protein sequence ID" value="GFM32314.1"/>
    <property type="molecule type" value="Genomic_DNA"/>
</dbReference>
<dbReference type="InterPro" id="IPR029058">
    <property type="entry name" value="AB_hydrolase_fold"/>
</dbReference>
<dbReference type="Pfam" id="PF07859">
    <property type="entry name" value="Abhydrolase_3"/>
    <property type="match status" value="1"/>
</dbReference>
<dbReference type="SUPFAM" id="SSF53474">
    <property type="entry name" value="alpha/beta-Hydrolases"/>
    <property type="match status" value="1"/>
</dbReference>
<dbReference type="RefSeq" id="WP_174404024.1">
    <property type="nucleotide sequence ID" value="NZ_BLVO01000005.1"/>
</dbReference>
<proteinExistence type="predicted"/>
<dbReference type="InterPro" id="IPR007428">
    <property type="entry name" value="MlaA"/>
</dbReference>
<feature type="signal peptide" evidence="1">
    <location>
        <begin position="1"/>
        <end position="26"/>
    </location>
</feature>
<reference evidence="3 4" key="1">
    <citation type="submission" date="2020-05" db="EMBL/GenBank/DDBJ databases">
        <title>Draft genome sequence of Desulfovibrio sp. strain HN2T.</title>
        <authorList>
            <person name="Ueno A."/>
            <person name="Tamazawa S."/>
            <person name="Tamamura S."/>
            <person name="Murakami T."/>
            <person name="Kiyama T."/>
            <person name="Inomata H."/>
            <person name="Amano Y."/>
            <person name="Miyakawa K."/>
            <person name="Tamaki H."/>
            <person name="Naganuma T."/>
            <person name="Kaneko K."/>
        </authorList>
    </citation>
    <scope>NUCLEOTIDE SEQUENCE [LARGE SCALE GENOMIC DNA]</scope>
    <source>
        <strain evidence="3 4">HN2</strain>
    </source>
</reference>
<dbReference type="GO" id="GO:0016787">
    <property type="term" value="F:hydrolase activity"/>
    <property type="evidence" value="ECO:0007669"/>
    <property type="project" value="InterPro"/>
</dbReference>
<dbReference type="PANTHER" id="PTHR30035">
    <property type="entry name" value="LIPOPROTEIN VACJ-RELATED"/>
    <property type="match status" value="1"/>
</dbReference>
<gene>
    <name evidence="3" type="ORF">DSM101010T_06790</name>
</gene>
<organism evidence="3 4">
    <name type="scientific">Desulfovibrio subterraneus</name>
    <dbReference type="NCBI Taxonomy" id="2718620"/>
    <lineage>
        <taxon>Bacteria</taxon>
        <taxon>Pseudomonadati</taxon>
        <taxon>Thermodesulfobacteriota</taxon>
        <taxon>Desulfovibrionia</taxon>
        <taxon>Desulfovibrionales</taxon>
        <taxon>Desulfovibrionaceae</taxon>
        <taxon>Desulfovibrio</taxon>
    </lineage>
</organism>
<keyword evidence="1" id="KW-0732">Signal</keyword>
<name>A0A7J0BGQ1_9BACT</name>
<keyword evidence="4" id="KW-1185">Reference proteome</keyword>
<dbReference type="PANTHER" id="PTHR30035:SF1">
    <property type="entry name" value="AB HYDROLASE-1 DOMAIN-CONTAINING PROTEIN"/>
    <property type="match status" value="1"/>
</dbReference>
<accession>A0A7J0BGQ1</accession>
<dbReference type="Gene3D" id="3.40.50.1820">
    <property type="entry name" value="alpha/beta hydrolase"/>
    <property type="match status" value="1"/>
</dbReference>
<evidence type="ECO:0000256" key="1">
    <source>
        <dbReference type="SAM" id="SignalP"/>
    </source>
</evidence>